<comment type="similarity">
    <text evidence="1">Belongs to the Cu-Zn superoxide dismutase family.</text>
</comment>
<dbReference type="Gene3D" id="2.60.40.200">
    <property type="entry name" value="Superoxide dismutase, copper/zinc binding domain"/>
    <property type="match status" value="1"/>
</dbReference>
<keyword evidence="2" id="KW-0732">Signal</keyword>
<dbReference type="SUPFAM" id="SSF49329">
    <property type="entry name" value="Cu,Zn superoxide dismutase-like"/>
    <property type="match status" value="1"/>
</dbReference>
<dbReference type="Proteomes" id="UP000734823">
    <property type="component" value="Unassembled WGS sequence"/>
</dbReference>
<keyword evidence="4" id="KW-1185">Reference proteome</keyword>
<sequence>MLRSLVAIPAAAALLLAVTVPASAAGPTKGTFQPYSPGATAITYAPDKVPVGSRAAVVPISEGDKTVVILLVNGLLPDRHYGAHVHVKPCGALPTDAGPHFQNVKDPVVPSVDPAYANPDNEIWLDFETDARGNGHAMAKVDWTFDDRQADSVVIHAEHTQTAPGEAGTAGPRLACITLDD</sequence>
<dbReference type="InterPro" id="IPR036423">
    <property type="entry name" value="SOD-like_Cu/Zn_dom_sf"/>
</dbReference>
<dbReference type="RefSeq" id="WP_187220371.1">
    <property type="nucleotide sequence ID" value="NZ_JABVED010000005.1"/>
</dbReference>
<evidence type="ECO:0000256" key="1">
    <source>
        <dbReference type="ARBA" id="ARBA00010457"/>
    </source>
</evidence>
<organism evidence="3 4">
    <name type="scientific">Actinokineospora xionganensis</name>
    <dbReference type="NCBI Taxonomy" id="2684470"/>
    <lineage>
        <taxon>Bacteria</taxon>
        <taxon>Bacillati</taxon>
        <taxon>Actinomycetota</taxon>
        <taxon>Actinomycetes</taxon>
        <taxon>Pseudonocardiales</taxon>
        <taxon>Pseudonocardiaceae</taxon>
        <taxon>Actinokineospora</taxon>
    </lineage>
</organism>
<reference evidence="3 4" key="1">
    <citation type="submission" date="2020-06" db="EMBL/GenBank/DDBJ databases">
        <title>Actinokineospora xiongansis sp. nov., isolated from soil of Baiyangdian.</title>
        <authorList>
            <person name="Zhang X."/>
        </authorList>
    </citation>
    <scope>NUCLEOTIDE SEQUENCE [LARGE SCALE GENOMIC DNA]</scope>
    <source>
        <strain evidence="3 4">HBU206404</strain>
    </source>
</reference>
<proteinExistence type="inferred from homology"/>
<accession>A0ABR7L5C7</accession>
<gene>
    <name evidence="3" type="ORF">GPZ80_11960</name>
</gene>
<evidence type="ECO:0000313" key="4">
    <source>
        <dbReference type="Proteomes" id="UP000734823"/>
    </source>
</evidence>
<evidence type="ECO:0000313" key="3">
    <source>
        <dbReference type="EMBL" id="MBC6447886.1"/>
    </source>
</evidence>
<dbReference type="EMBL" id="JABVED010000005">
    <property type="protein sequence ID" value="MBC6447886.1"/>
    <property type="molecule type" value="Genomic_DNA"/>
</dbReference>
<protein>
    <submittedName>
        <fullName evidence="3">Superoxide dismutase family protein</fullName>
    </submittedName>
</protein>
<feature type="signal peptide" evidence="2">
    <location>
        <begin position="1"/>
        <end position="24"/>
    </location>
</feature>
<feature type="chain" id="PRO_5046856316" evidence="2">
    <location>
        <begin position="25"/>
        <end position="181"/>
    </location>
</feature>
<comment type="caution">
    <text evidence="3">The sequence shown here is derived from an EMBL/GenBank/DDBJ whole genome shotgun (WGS) entry which is preliminary data.</text>
</comment>
<name>A0ABR7L5C7_9PSEU</name>
<evidence type="ECO:0000256" key="2">
    <source>
        <dbReference type="SAM" id="SignalP"/>
    </source>
</evidence>